<dbReference type="PANTHER" id="PTHR13043:SF1">
    <property type="entry name" value="EXOCYST COMPLEX COMPONENT 2"/>
    <property type="match status" value="1"/>
</dbReference>
<dbReference type="Pfam" id="PF15469">
    <property type="entry name" value="Sec5"/>
    <property type="match status" value="1"/>
</dbReference>
<dbReference type="GO" id="GO:0006820">
    <property type="term" value="P:monoatomic anion transport"/>
    <property type="evidence" value="ECO:0007669"/>
    <property type="project" value="InterPro"/>
</dbReference>
<protein>
    <recommendedName>
        <fullName evidence="7">Exocyst complex component SEC5</fullName>
    </recommendedName>
</protein>
<keyword evidence="2 7" id="KW-0813">Transport</keyword>
<feature type="domain" description="Exocyst complex component EXOC2/Sec5 N-terminal" evidence="10">
    <location>
        <begin position="69"/>
        <end position="137"/>
    </location>
</feature>
<evidence type="ECO:0000256" key="1">
    <source>
        <dbReference type="ARBA" id="ARBA00010578"/>
    </source>
</evidence>
<keyword evidence="7" id="KW-0653">Protein transport</keyword>
<dbReference type="InterPro" id="IPR036640">
    <property type="entry name" value="ABC1_TM_sf"/>
</dbReference>
<evidence type="ECO:0000256" key="2">
    <source>
        <dbReference type="ARBA" id="ARBA00022448"/>
    </source>
</evidence>
<comment type="function">
    <text evidence="7">Component of the exocyst complex involved in the docking of exocytic vesicles with fusion sites on the plasma membrane.</text>
</comment>
<reference evidence="11" key="1">
    <citation type="journal article" date="2018" name="Nat. Genet.">
        <title>Extensive intraspecific gene order and gene structural variations between Mo17 and other maize genomes.</title>
        <authorList>
            <person name="Sun S."/>
            <person name="Zhou Y."/>
            <person name="Chen J."/>
            <person name="Shi J."/>
            <person name="Zhao H."/>
            <person name="Zhao H."/>
            <person name="Song W."/>
            <person name="Zhang M."/>
            <person name="Cui Y."/>
            <person name="Dong X."/>
            <person name="Liu H."/>
            <person name="Ma X."/>
            <person name="Jiao Y."/>
            <person name="Wang B."/>
            <person name="Wei X."/>
            <person name="Stein J.C."/>
            <person name="Glaubitz J.C."/>
            <person name="Lu F."/>
            <person name="Yu G."/>
            <person name="Liang C."/>
            <person name="Fengler K."/>
            <person name="Li B."/>
            <person name="Rafalski A."/>
            <person name="Schnable P.S."/>
            <person name="Ware D.H."/>
            <person name="Buckler E.S."/>
            <person name="Lai J."/>
        </authorList>
    </citation>
    <scope>NUCLEOTIDE SEQUENCE [LARGE SCALE GENOMIC DNA]</scope>
    <source>
        <tissue evidence="11">Seedling</tissue>
    </source>
</reference>
<evidence type="ECO:0000313" key="11">
    <source>
        <dbReference type="EMBL" id="PWZ40488.1"/>
    </source>
</evidence>
<evidence type="ECO:0000256" key="6">
    <source>
        <dbReference type="ARBA" id="ARBA00023136"/>
    </source>
</evidence>
<dbReference type="Proteomes" id="UP000251960">
    <property type="component" value="Chromosome 2"/>
</dbReference>
<dbReference type="GO" id="GO:0016020">
    <property type="term" value="C:membrane"/>
    <property type="evidence" value="ECO:0007669"/>
    <property type="project" value="InterPro"/>
</dbReference>
<sequence>MDSSDIIAIVLVYCMALGVLMGGLVKAADSVSYYYASDGMVLSLIDPFAEANAEESDIESKLRQIEEDPEGAGTAHLYSVTLKISGVANRAFEPLFERQTQAEKIRSIQGMLQRFRTLFNLPSAIRGNIRKGEYDLAAIAQVRTVYSFVGESKALNSYSEAIQNTLKLGYKAGMAKGLGIGCTYGIACMSWALVFCLPHYNILQVRLCREKATSNVYAMKKVKKSEMLRRGQVLLCGFLGIPPSNGVLHQSPVHTKSLTVLKRQLLSKKMVDTAKESIGGSATSLEIYGKMEEVFIKMDSEENTDSVDRELKNFKDAVLQEGNEEGRLAREFDPRKHIEAHLPVQSILVGGCVGAMPVIRMIPTSVLLGYFAYMAIDSLPVNQFWERIQLLFITERRRYKHMTRRSSKATLSRVSAMHLLVHDLLEVVRMNVPHIGTGIGVEADKFHQHWRHDCHSYPVHTASSPSFIVTLAVPIPEHGCQGRAVRDKFAMLGQSQEPRGCSHRSC</sequence>
<dbReference type="ExpressionAtlas" id="A0A3L6G060">
    <property type="expression patterns" value="baseline"/>
</dbReference>
<keyword evidence="4 8" id="KW-0812">Transmembrane</keyword>
<accession>A0A3L6G060</accession>
<dbReference type="Gene3D" id="1.20.1560.10">
    <property type="entry name" value="ABC transporter type 1, transmembrane domain"/>
    <property type="match status" value="1"/>
</dbReference>
<evidence type="ECO:0000256" key="7">
    <source>
        <dbReference type="RuleBase" id="RU365069"/>
    </source>
</evidence>
<dbReference type="GO" id="GO:0000145">
    <property type="term" value="C:exocyst"/>
    <property type="evidence" value="ECO:0007669"/>
    <property type="project" value="UniProtKB-UniRule"/>
</dbReference>
<evidence type="ECO:0000256" key="5">
    <source>
        <dbReference type="ARBA" id="ARBA00022989"/>
    </source>
</evidence>
<dbReference type="Pfam" id="PF00955">
    <property type="entry name" value="HCO3_cotransp"/>
    <property type="match status" value="1"/>
</dbReference>
<dbReference type="GO" id="GO:0005524">
    <property type="term" value="F:ATP binding"/>
    <property type="evidence" value="ECO:0007669"/>
    <property type="project" value="InterPro"/>
</dbReference>
<dbReference type="GO" id="GO:0006893">
    <property type="term" value="P:Golgi to plasma membrane transport"/>
    <property type="evidence" value="ECO:0007669"/>
    <property type="project" value="UniProtKB-UniRule"/>
</dbReference>
<feature type="domain" description="Bicarbonate transporter-like transmembrane" evidence="9">
    <location>
        <begin position="345"/>
        <end position="398"/>
    </location>
</feature>
<dbReference type="GO" id="GO:0015031">
    <property type="term" value="P:protein transport"/>
    <property type="evidence" value="ECO:0007669"/>
    <property type="project" value="UniProtKB-KW"/>
</dbReference>
<feature type="transmembrane region" description="Helical" evidence="8">
    <location>
        <begin position="6"/>
        <end position="25"/>
    </location>
</feature>
<dbReference type="InterPro" id="IPR029175">
    <property type="entry name" value="EXOC2/Sec5"/>
</dbReference>
<name>A0A3L6G060_MAIZE</name>
<evidence type="ECO:0000256" key="8">
    <source>
        <dbReference type="SAM" id="Phobius"/>
    </source>
</evidence>
<dbReference type="Gene3D" id="3.30.200.20">
    <property type="entry name" value="Phosphorylase Kinase, domain 1"/>
    <property type="match status" value="1"/>
</dbReference>
<comment type="subunit">
    <text evidence="7">Component of the exocyst complex.</text>
</comment>
<gene>
    <name evidence="11" type="primary">BOR7</name>
    <name evidence="11" type="ORF">Zm00014a_042369</name>
</gene>
<dbReference type="PANTHER" id="PTHR13043">
    <property type="entry name" value="EXOCYST COMPLEX COMPONENT SEC5"/>
    <property type="match status" value="1"/>
</dbReference>
<dbReference type="EMBL" id="NCVQ01000003">
    <property type="protein sequence ID" value="PWZ40488.1"/>
    <property type="molecule type" value="Genomic_DNA"/>
</dbReference>
<evidence type="ECO:0000259" key="9">
    <source>
        <dbReference type="Pfam" id="PF00955"/>
    </source>
</evidence>
<dbReference type="AlphaFoldDB" id="A0A3L6G060"/>
<keyword evidence="6 8" id="KW-0472">Membrane</keyword>
<evidence type="ECO:0000259" key="10">
    <source>
        <dbReference type="Pfam" id="PF15469"/>
    </source>
</evidence>
<comment type="caution">
    <text evidence="11">The sequence shown here is derived from an EMBL/GenBank/DDBJ whole genome shotgun (WGS) entry which is preliminary data.</text>
</comment>
<dbReference type="InterPro" id="IPR039481">
    <property type="entry name" value="EXOC2/Sec5_N_dom"/>
</dbReference>
<organism evidence="11">
    <name type="scientific">Zea mays</name>
    <name type="common">Maize</name>
    <dbReference type="NCBI Taxonomy" id="4577"/>
    <lineage>
        <taxon>Eukaryota</taxon>
        <taxon>Viridiplantae</taxon>
        <taxon>Streptophyta</taxon>
        <taxon>Embryophyta</taxon>
        <taxon>Tracheophyta</taxon>
        <taxon>Spermatophyta</taxon>
        <taxon>Magnoliopsida</taxon>
        <taxon>Liliopsida</taxon>
        <taxon>Poales</taxon>
        <taxon>Poaceae</taxon>
        <taxon>PACMAD clade</taxon>
        <taxon>Panicoideae</taxon>
        <taxon>Andropogonodae</taxon>
        <taxon>Andropogoneae</taxon>
        <taxon>Tripsacinae</taxon>
        <taxon>Zea</taxon>
    </lineage>
</organism>
<dbReference type="InterPro" id="IPR011531">
    <property type="entry name" value="HCO3_transpt-like_TM_dom"/>
</dbReference>
<proteinExistence type="inferred from homology"/>
<keyword evidence="3 7" id="KW-0268">Exocytosis</keyword>
<feature type="transmembrane region" description="Helical" evidence="8">
    <location>
        <begin position="177"/>
        <end position="200"/>
    </location>
</feature>
<evidence type="ECO:0000256" key="3">
    <source>
        <dbReference type="ARBA" id="ARBA00022483"/>
    </source>
</evidence>
<dbReference type="GO" id="GO:0006887">
    <property type="term" value="P:exocytosis"/>
    <property type="evidence" value="ECO:0007669"/>
    <property type="project" value="UniProtKB-KW"/>
</dbReference>
<comment type="similarity">
    <text evidence="1 7">Belongs to the SEC5 family.</text>
</comment>
<evidence type="ECO:0000256" key="4">
    <source>
        <dbReference type="ARBA" id="ARBA00022692"/>
    </source>
</evidence>
<keyword evidence="5 8" id="KW-1133">Transmembrane helix</keyword>